<dbReference type="InterPro" id="IPR039425">
    <property type="entry name" value="RNA_pol_sigma-70-like"/>
</dbReference>
<feature type="domain" description="RNA polymerase sigma factor 70 region 4 type 2" evidence="7">
    <location>
        <begin position="155"/>
        <end position="206"/>
    </location>
</feature>
<keyword evidence="4" id="KW-0238">DNA-binding</keyword>
<organism evidence="8 9">
    <name type="scientific">Glycocaulis abyssi</name>
    <dbReference type="NCBI Taxonomy" id="1433403"/>
    <lineage>
        <taxon>Bacteria</taxon>
        <taxon>Pseudomonadati</taxon>
        <taxon>Pseudomonadota</taxon>
        <taxon>Alphaproteobacteria</taxon>
        <taxon>Maricaulales</taxon>
        <taxon>Maricaulaceae</taxon>
        <taxon>Glycocaulis</taxon>
    </lineage>
</organism>
<comment type="caution">
    <text evidence="8">The sequence shown here is derived from an EMBL/GenBank/DDBJ whole genome shotgun (WGS) entry which is preliminary data.</text>
</comment>
<evidence type="ECO:0000259" key="6">
    <source>
        <dbReference type="Pfam" id="PF04542"/>
    </source>
</evidence>
<keyword evidence="5" id="KW-0804">Transcription</keyword>
<evidence type="ECO:0000259" key="7">
    <source>
        <dbReference type="Pfam" id="PF08281"/>
    </source>
</evidence>
<dbReference type="Gene3D" id="1.10.1740.10">
    <property type="match status" value="1"/>
</dbReference>
<dbReference type="InterPro" id="IPR014284">
    <property type="entry name" value="RNA_pol_sigma-70_dom"/>
</dbReference>
<evidence type="ECO:0000256" key="1">
    <source>
        <dbReference type="ARBA" id="ARBA00010641"/>
    </source>
</evidence>
<accession>A0ABV9N932</accession>
<dbReference type="InterPro" id="IPR013325">
    <property type="entry name" value="RNA_pol_sigma_r2"/>
</dbReference>
<dbReference type="InterPro" id="IPR013324">
    <property type="entry name" value="RNA_pol_sigma_r3/r4-like"/>
</dbReference>
<dbReference type="Gene3D" id="1.10.10.10">
    <property type="entry name" value="Winged helix-like DNA-binding domain superfamily/Winged helix DNA-binding domain"/>
    <property type="match status" value="1"/>
</dbReference>
<keyword evidence="2" id="KW-0805">Transcription regulation</keyword>
<evidence type="ECO:0000256" key="4">
    <source>
        <dbReference type="ARBA" id="ARBA00023125"/>
    </source>
</evidence>
<dbReference type="PANTHER" id="PTHR43133:SF58">
    <property type="entry name" value="ECF RNA POLYMERASE SIGMA FACTOR SIGD"/>
    <property type="match status" value="1"/>
</dbReference>
<dbReference type="NCBIfam" id="NF009191">
    <property type="entry name" value="PRK12539.1"/>
    <property type="match status" value="1"/>
</dbReference>
<dbReference type="RefSeq" id="WP_371394481.1">
    <property type="nucleotide sequence ID" value="NZ_CP163421.1"/>
</dbReference>
<evidence type="ECO:0000313" key="8">
    <source>
        <dbReference type="EMBL" id="MFC4723799.1"/>
    </source>
</evidence>
<evidence type="ECO:0000256" key="2">
    <source>
        <dbReference type="ARBA" id="ARBA00023015"/>
    </source>
</evidence>
<feature type="domain" description="RNA polymerase sigma-70 region 2" evidence="6">
    <location>
        <begin position="68"/>
        <end position="128"/>
    </location>
</feature>
<keyword evidence="3" id="KW-0731">Sigma factor</keyword>
<keyword evidence="9" id="KW-1185">Reference proteome</keyword>
<gene>
    <name evidence="8" type="ORF">ACFPB0_00705</name>
</gene>
<dbReference type="PANTHER" id="PTHR43133">
    <property type="entry name" value="RNA POLYMERASE ECF-TYPE SIGMA FACTO"/>
    <property type="match status" value="1"/>
</dbReference>
<dbReference type="SUPFAM" id="SSF88946">
    <property type="entry name" value="Sigma2 domain of RNA polymerase sigma factors"/>
    <property type="match status" value="1"/>
</dbReference>
<dbReference type="Proteomes" id="UP001596024">
    <property type="component" value="Unassembled WGS sequence"/>
</dbReference>
<proteinExistence type="inferred from homology"/>
<dbReference type="Pfam" id="PF04542">
    <property type="entry name" value="Sigma70_r2"/>
    <property type="match status" value="1"/>
</dbReference>
<name>A0ABV9N932_9PROT</name>
<dbReference type="Pfam" id="PF08281">
    <property type="entry name" value="Sigma70_r4_2"/>
    <property type="match status" value="1"/>
</dbReference>
<evidence type="ECO:0000256" key="3">
    <source>
        <dbReference type="ARBA" id="ARBA00023082"/>
    </source>
</evidence>
<dbReference type="InterPro" id="IPR007627">
    <property type="entry name" value="RNA_pol_sigma70_r2"/>
</dbReference>
<reference evidence="9" key="1">
    <citation type="journal article" date="2019" name="Int. J. Syst. Evol. Microbiol.">
        <title>The Global Catalogue of Microorganisms (GCM) 10K type strain sequencing project: providing services to taxonomists for standard genome sequencing and annotation.</title>
        <authorList>
            <consortium name="The Broad Institute Genomics Platform"/>
            <consortium name="The Broad Institute Genome Sequencing Center for Infectious Disease"/>
            <person name="Wu L."/>
            <person name="Ma J."/>
        </authorList>
    </citation>
    <scope>NUCLEOTIDE SEQUENCE [LARGE SCALE GENOMIC DNA]</scope>
    <source>
        <strain evidence="9">CCUG 62981</strain>
    </source>
</reference>
<evidence type="ECO:0000313" key="9">
    <source>
        <dbReference type="Proteomes" id="UP001596024"/>
    </source>
</evidence>
<dbReference type="EMBL" id="JBHSGQ010000001">
    <property type="protein sequence ID" value="MFC4723799.1"/>
    <property type="molecule type" value="Genomic_DNA"/>
</dbReference>
<dbReference type="NCBIfam" id="TIGR02937">
    <property type="entry name" value="sigma70-ECF"/>
    <property type="match status" value="1"/>
</dbReference>
<comment type="similarity">
    <text evidence="1">Belongs to the sigma-70 factor family. ECF subfamily.</text>
</comment>
<dbReference type="InterPro" id="IPR013249">
    <property type="entry name" value="RNA_pol_sigma70_r4_t2"/>
</dbReference>
<sequence>MLAVAVPSPSLPRVSVARSARASGAAGQACGEKAVTSEADAKLRALMVLAQAGDKAAYRSVLDTARAQLAAYFRYRLKEDPASADDLVQETLIAIHTKRATYDARHPFMPWLYAIARYKLIDHYRRYRLRRTEPEEVAGGIADETDDTRAAMARLDLETLLARLPAGQAEAIRRTKLNGQSVSETASAMNISESLVKVNVHRGLKAAASLVGLKQVDRS</sequence>
<protein>
    <submittedName>
        <fullName evidence="8">Sigma-70 family RNA polymerase sigma factor</fullName>
    </submittedName>
</protein>
<dbReference type="InterPro" id="IPR036388">
    <property type="entry name" value="WH-like_DNA-bd_sf"/>
</dbReference>
<evidence type="ECO:0000256" key="5">
    <source>
        <dbReference type="ARBA" id="ARBA00023163"/>
    </source>
</evidence>
<dbReference type="SUPFAM" id="SSF88659">
    <property type="entry name" value="Sigma3 and sigma4 domains of RNA polymerase sigma factors"/>
    <property type="match status" value="1"/>
</dbReference>